<evidence type="ECO:0000313" key="2">
    <source>
        <dbReference type="EMBL" id="MXQ95125.1"/>
    </source>
</evidence>
<reference evidence="2" key="1">
    <citation type="submission" date="2019-10" db="EMBL/GenBank/DDBJ databases">
        <title>The sequence and de novo assembly of the wild yak genome.</title>
        <authorList>
            <person name="Liu Y."/>
        </authorList>
    </citation>
    <scope>NUCLEOTIDE SEQUENCE [LARGE SCALE GENOMIC DNA]</scope>
    <source>
        <strain evidence="2">WY2019</strain>
    </source>
</reference>
<keyword evidence="3" id="KW-1185">Reference proteome</keyword>
<gene>
    <name evidence="2" type="ORF">E5288_WYG018530</name>
</gene>
<organism evidence="2 3">
    <name type="scientific">Bos mutus</name>
    <name type="common">wild yak</name>
    <dbReference type="NCBI Taxonomy" id="72004"/>
    <lineage>
        <taxon>Eukaryota</taxon>
        <taxon>Metazoa</taxon>
        <taxon>Chordata</taxon>
        <taxon>Craniata</taxon>
        <taxon>Vertebrata</taxon>
        <taxon>Euteleostomi</taxon>
        <taxon>Mammalia</taxon>
        <taxon>Eutheria</taxon>
        <taxon>Laurasiatheria</taxon>
        <taxon>Artiodactyla</taxon>
        <taxon>Ruminantia</taxon>
        <taxon>Pecora</taxon>
        <taxon>Bovidae</taxon>
        <taxon>Bovinae</taxon>
        <taxon>Bos</taxon>
    </lineage>
</organism>
<accession>A0A6B0RZG6</accession>
<dbReference type="Proteomes" id="UP000322234">
    <property type="component" value="Unassembled WGS sequence"/>
</dbReference>
<evidence type="ECO:0000256" key="1">
    <source>
        <dbReference type="SAM" id="MobiDB-lite"/>
    </source>
</evidence>
<name>A0A6B0RZG6_9CETA</name>
<protein>
    <submittedName>
        <fullName evidence="2">Uncharacterized protein</fullName>
    </submittedName>
</protein>
<proteinExistence type="predicted"/>
<dbReference type="AlphaFoldDB" id="A0A6B0RZG6"/>
<comment type="caution">
    <text evidence="2">The sequence shown here is derived from an EMBL/GenBank/DDBJ whole genome shotgun (WGS) entry which is preliminary data.</text>
</comment>
<evidence type="ECO:0000313" key="3">
    <source>
        <dbReference type="Proteomes" id="UP000322234"/>
    </source>
</evidence>
<dbReference type="EMBL" id="VBQZ03000127">
    <property type="protein sequence ID" value="MXQ95125.1"/>
    <property type="molecule type" value="Genomic_DNA"/>
</dbReference>
<sequence length="74" mass="7896">MFAAGNGLTHGNKTSESGKSKKEAEILLAVRRDERPLVRGLTMATPEVGVSLDAAAALEDSRSANLYRVFEGSF</sequence>
<feature type="region of interest" description="Disordered" evidence="1">
    <location>
        <begin position="1"/>
        <end position="22"/>
    </location>
</feature>